<feature type="signal peptide" evidence="2">
    <location>
        <begin position="1"/>
        <end position="23"/>
    </location>
</feature>
<accession>A4U253</accession>
<dbReference type="Gene3D" id="2.40.160.20">
    <property type="match status" value="1"/>
</dbReference>
<protein>
    <submittedName>
        <fullName evidence="4">Outer surface protein</fullName>
    </submittedName>
</protein>
<evidence type="ECO:0000256" key="2">
    <source>
        <dbReference type="SAM" id="SignalP"/>
    </source>
</evidence>
<feature type="domain" description="Outer membrane protein beta-barrel" evidence="3">
    <location>
        <begin position="13"/>
        <end position="209"/>
    </location>
</feature>
<name>A4U253_9PROT</name>
<evidence type="ECO:0000256" key="1">
    <source>
        <dbReference type="ARBA" id="ARBA00022729"/>
    </source>
</evidence>
<evidence type="ECO:0000313" key="4">
    <source>
        <dbReference type="EMBL" id="CAM76960.1"/>
    </source>
</evidence>
<evidence type="ECO:0000259" key="3">
    <source>
        <dbReference type="Pfam" id="PF13505"/>
    </source>
</evidence>
<dbReference type="SUPFAM" id="SSF56925">
    <property type="entry name" value="OMPA-like"/>
    <property type="match status" value="1"/>
</dbReference>
<dbReference type="AlphaFoldDB" id="A4U253"/>
<sequence length="211" mass="22590">MNKVSSLLVATTALVLGTGSAQAQWYMGADAGVTFLEDADISGRDNTGSTWTDTSGNKAGYGLQAHGGYDFGGPRLEAEVAYRGSSLDSLAKVTQKVSGDTSALSFMTNGVYQFMPNSNWHPFIGAGIGVARVNAEWKVNGERVLNDSEWTFAYQGFAGVAYDIDKKWAVNAQYRYFATSDVKLTDTDGGTGTFGYHNHAILAGLTYKFGK</sequence>
<feature type="chain" id="PRO_5002672907" evidence="2">
    <location>
        <begin position="24"/>
        <end position="211"/>
    </location>
</feature>
<dbReference type="RefSeq" id="WP_024082083.1">
    <property type="nucleotide sequence ID" value="NZ_CP027527.1"/>
</dbReference>
<organism evidence="4">
    <name type="scientific">Magnetospirillum gryphiswaldense</name>
    <dbReference type="NCBI Taxonomy" id="55518"/>
    <lineage>
        <taxon>Bacteria</taxon>
        <taxon>Pseudomonadati</taxon>
        <taxon>Pseudomonadota</taxon>
        <taxon>Alphaproteobacteria</taxon>
        <taxon>Rhodospirillales</taxon>
        <taxon>Rhodospirillaceae</taxon>
        <taxon>Magnetospirillum</taxon>
    </lineage>
</organism>
<proteinExistence type="predicted"/>
<dbReference type="InterPro" id="IPR027385">
    <property type="entry name" value="Beta-barrel_OMP"/>
</dbReference>
<keyword evidence="1 2" id="KW-0732">Signal</keyword>
<gene>
    <name evidence="4" type="ORF">MGR_0679</name>
</gene>
<reference evidence="4" key="1">
    <citation type="journal article" date="2007" name="J. Bacteriol.">
        <title>Comparative genome analysis of four magnetotactic bacteria reveals a complex set of group-specific genes implicated in magnetosome biomineralization and function.</title>
        <authorList>
            <person name="Richter M."/>
            <person name="Kube M."/>
            <person name="Bazylinski D.A."/>
            <person name="Lombardot T."/>
            <person name="Gloeckner F.O."/>
            <person name="Reinhardt R."/>
            <person name="Schueler D."/>
        </authorList>
    </citation>
    <scope>NUCLEOTIDE SEQUENCE</scope>
    <source>
        <strain evidence="4">MSR-1</strain>
    </source>
</reference>
<dbReference type="EMBL" id="CU459003">
    <property type="protein sequence ID" value="CAM76960.1"/>
    <property type="molecule type" value="Genomic_DNA"/>
</dbReference>
<dbReference type="InterPro" id="IPR011250">
    <property type="entry name" value="OMP/PagP_B-barrel"/>
</dbReference>
<dbReference type="Pfam" id="PF13505">
    <property type="entry name" value="OMP_b-brl"/>
    <property type="match status" value="1"/>
</dbReference>